<dbReference type="InterPro" id="IPR017441">
    <property type="entry name" value="Protein_kinase_ATP_BS"/>
</dbReference>
<evidence type="ECO:0000256" key="1">
    <source>
        <dbReference type="ARBA" id="ARBA00022741"/>
    </source>
</evidence>
<gene>
    <name evidence="6" type="ORF">M9Y10_044265</name>
</gene>
<feature type="domain" description="Protein kinase" evidence="5">
    <location>
        <begin position="8"/>
        <end position="261"/>
    </location>
</feature>
<evidence type="ECO:0000256" key="4">
    <source>
        <dbReference type="RuleBase" id="RU000304"/>
    </source>
</evidence>
<dbReference type="PANTHER" id="PTHR24346">
    <property type="entry name" value="MAP/MICROTUBULE AFFINITY-REGULATING KINASE"/>
    <property type="match status" value="1"/>
</dbReference>
<dbReference type="Proteomes" id="UP001470230">
    <property type="component" value="Unassembled WGS sequence"/>
</dbReference>
<dbReference type="InterPro" id="IPR000719">
    <property type="entry name" value="Prot_kinase_dom"/>
</dbReference>
<comment type="caution">
    <text evidence="6">The sequence shown here is derived from an EMBL/GenBank/DDBJ whole genome shotgun (WGS) entry which is preliminary data.</text>
</comment>
<comment type="similarity">
    <text evidence="4">Belongs to the protein kinase superfamily.</text>
</comment>
<keyword evidence="4" id="KW-0808">Transferase</keyword>
<dbReference type="Pfam" id="PF00069">
    <property type="entry name" value="Pkinase"/>
    <property type="match status" value="1"/>
</dbReference>
<keyword evidence="4" id="KW-0723">Serine/threonine-protein kinase</keyword>
<dbReference type="InterPro" id="IPR008271">
    <property type="entry name" value="Ser/Thr_kinase_AS"/>
</dbReference>
<dbReference type="CDD" id="cd14272">
    <property type="entry name" value="UBA_AMPK-RKs"/>
    <property type="match status" value="1"/>
</dbReference>
<feature type="binding site" evidence="3">
    <location>
        <position position="37"/>
    </location>
    <ligand>
        <name>ATP</name>
        <dbReference type="ChEBI" id="CHEBI:30616"/>
    </ligand>
</feature>
<organism evidence="6 7">
    <name type="scientific">Tritrichomonas musculus</name>
    <dbReference type="NCBI Taxonomy" id="1915356"/>
    <lineage>
        <taxon>Eukaryota</taxon>
        <taxon>Metamonada</taxon>
        <taxon>Parabasalia</taxon>
        <taxon>Tritrichomonadida</taxon>
        <taxon>Tritrichomonadidae</taxon>
        <taxon>Tritrichomonas</taxon>
    </lineage>
</organism>
<evidence type="ECO:0000256" key="2">
    <source>
        <dbReference type="ARBA" id="ARBA00022840"/>
    </source>
</evidence>
<accession>A0ABR2K2H8</accession>
<evidence type="ECO:0000259" key="5">
    <source>
        <dbReference type="PROSITE" id="PS50011"/>
    </source>
</evidence>
<dbReference type="PROSITE" id="PS50011">
    <property type="entry name" value="PROTEIN_KINASE_DOM"/>
    <property type="match status" value="1"/>
</dbReference>
<keyword evidence="2 3" id="KW-0067">ATP-binding</keyword>
<dbReference type="PROSITE" id="PS00107">
    <property type="entry name" value="PROTEIN_KINASE_ATP"/>
    <property type="match status" value="1"/>
</dbReference>
<evidence type="ECO:0000256" key="3">
    <source>
        <dbReference type="PROSITE-ProRule" id="PRU10141"/>
    </source>
</evidence>
<dbReference type="SUPFAM" id="SSF56112">
    <property type="entry name" value="Protein kinase-like (PK-like)"/>
    <property type="match status" value="1"/>
</dbReference>
<protein>
    <recommendedName>
        <fullName evidence="5">Protein kinase domain-containing protein</fullName>
    </recommendedName>
</protein>
<keyword evidence="4" id="KW-0418">Kinase</keyword>
<dbReference type="CDD" id="cd14003">
    <property type="entry name" value="STKc_AMPK-like"/>
    <property type="match status" value="1"/>
</dbReference>
<evidence type="ECO:0000313" key="6">
    <source>
        <dbReference type="EMBL" id="KAK8885136.1"/>
    </source>
</evidence>
<reference evidence="6 7" key="1">
    <citation type="submission" date="2024-04" db="EMBL/GenBank/DDBJ databases">
        <title>Tritrichomonas musculus Genome.</title>
        <authorList>
            <person name="Alves-Ferreira E."/>
            <person name="Grigg M."/>
            <person name="Lorenzi H."/>
            <person name="Galac M."/>
        </authorList>
    </citation>
    <scope>NUCLEOTIDE SEQUENCE [LARGE SCALE GENOMIC DNA]</scope>
    <source>
        <strain evidence="6 7">EAF2021</strain>
    </source>
</reference>
<dbReference type="SMART" id="SM00220">
    <property type="entry name" value="S_TKc"/>
    <property type="match status" value="1"/>
</dbReference>
<dbReference type="PROSITE" id="PS00108">
    <property type="entry name" value="PROTEIN_KINASE_ST"/>
    <property type="match status" value="1"/>
</dbReference>
<keyword evidence="1 3" id="KW-0547">Nucleotide-binding</keyword>
<name>A0ABR2K2H8_9EUKA</name>
<dbReference type="PANTHER" id="PTHR24346:SF75">
    <property type="entry name" value="AURORA KINASE"/>
    <property type="match status" value="1"/>
</dbReference>
<dbReference type="EMBL" id="JAPFFF010000008">
    <property type="protein sequence ID" value="KAK8885136.1"/>
    <property type="molecule type" value="Genomic_DNA"/>
</dbReference>
<keyword evidence="7" id="KW-1185">Reference proteome</keyword>
<dbReference type="Gene3D" id="1.10.510.10">
    <property type="entry name" value="Transferase(Phosphotransferase) domain 1"/>
    <property type="match status" value="1"/>
</dbReference>
<evidence type="ECO:0000313" key="7">
    <source>
        <dbReference type="Proteomes" id="UP001470230"/>
    </source>
</evidence>
<dbReference type="InterPro" id="IPR011009">
    <property type="entry name" value="Kinase-like_dom_sf"/>
</dbReference>
<sequence length="452" mass="51594">MTFSIEDYQVLNTIGEGSFATVHLAIHIPTKKRVAIKIVPRNNFQDPDHMKRFEREVNLIKTIDHPFVAEFFELREDYQYFYIIMEYAANGNMLDYVNNSGELSEPVARRYFIQLISVLEYLHIEKHIAHRDLKAENVLLDRNNNIRLIDFGLSILYSNEDPNLKTACGSPAYASPEMIKGQTYTSSSDLWSAGILLYAMVQGELPYDDENIQKLLHKIIYTEPEYPVPISVQLRDLLDKLLQKDPNSRITLQKIKEHPWFSQTDYANLISSDFRISRKLIVAPDHDRPIDFEILTKMGNLGYDFQALASSLLQNENNRTTAVYRMLRKDKITDLLDNGTLTSPRIPASHTASQTIGDNTSRSFLPILSEKMRKTTGQPSTDAEKPLTSHKMLPIALQVSITQTRRPSGVSPGLCQTRMAVKPGSKVSNHLLKVQTFRRKSANIEKPNLNNL</sequence>
<proteinExistence type="inferred from homology"/>